<dbReference type="OrthoDB" id="4977987at2759"/>
<dbReference type="AlphaFoldDB" id="W7MIC7"/>
<accession>W7MIC7</accession>
<proteinExistence type="predicted"/>
<dbReference type="GeneID" id="30073542"/>
<reference evidence="1 2" key="1">
    <citation type="journal article" date="2010" name="Nature">
        <title>Comparative genomics reveals mobile pathogenicity chromosomes in Fusarium.</title>
        <authorList>
            <person name="Ma L.J."/>
            <person name="van der Does H.C."/>
            <person name="Borkovich K.A."/>
            <person name="Coleman J.J."/>
            <person name="Daboussi M.J."/>
            <person name="Di Pietro A."/>
            <person name="Dufresne M."/>
            <person name="Freitag M."/>
            <person name="Grabherr M."/>
            <person name="Henrissat B."/>
            <person name="Houterman P.M."/>
            <person name="Kang S."/>
            <person name="Shim W.B."/>
            <person name="Woloshuk C."/>
            <person name="Xie X."/>
            <person name="Xu J.R."/>
            <person name="Antoniw J."/>
            <person name="Baker S.E."/>
            <person name="Bluhm B.H."/>
            <person name="Breakspear A."/>
            <person name="Brown D.W."/>
            <person name="Butchko R.A."/>
            <person name="Chapman S."/>
            <person name="Coulson R."/>
            <person name="Coutinho P.M."/>
            <person name="Danchin E.G."/>
            <person name="Diener A."/>
            <person name="Gale L.R."/>
            <person name="Gardiner D.M."/>
            <person name="Goff S."/>
            <person name="Hammond-Kosack K.E."/>
            <person name="Hilburn K."/>
            <person name="Hua-Van A."/>
            <person name="Jonkers W."/>
            <person name="Kazan K."/>
            <person name="Kodira C.D."/>
            <person name="Koehrsen M."/>
            <person name="Kumar L."/>
            <person name="Lee Y.H."/>
            <person name="Li L."/>
            <person name="Manners J.M."/>
            <person name="Miranda-Saavedra D."/>
            <person name="Mukherjee M."/>
            <person name="Park G."/>
            <person name="Park J."/>
            <person name="Park S.Y."/>
            <person name="Proctor R.H."/>
            <person name="Regev A."/>
            <person name="Ruiz-Roldan M.C."/>
            <person name="Sain D."/>
            <person name="Sakthikumar S."/>
            <person name="Sykes S."/>
            <person name="Schwartz D.C."/>
            <person name="Turgeon B.G."/>
            <person name="Wapinski I."/>
            <person name="Yoder O."/>
            <person name="Young S."/>
            <person name="Zeng Q."/>
            <person name="Zhou S."/>
            <person name="Galagan J."/>
            <person name="Cuomo C.A."/>
            <person name="Kistler H.C."/>
            <person name="Rep M."/>
        </authorList>
    </citation>
    <scope>NUCLEOTIDE SEQUENCE [LARGE SCALE GENOMIC DNA]</scope>
    <source>
        <strain evidence="2">M3125 / FGSC 7600</strain>
    </source>
</reference>
<protein>
    <submittedName>
        <fullName evidence="1">Uncharacterized protein</fullName>
    </submittedName>
</protein>
<dbReference type="KEGG" id="fvr:FVEG_16666"/>
<evidence type="ECO:0000313" key="2">
    <source>
        <dbReference type="Proteomes" id="UP000009096"/>
    </source>
</evidence>
<dbReference type="EMBL" id="CM000578">
    <property type="protein sequence ID" value="EWG50636.1"/>
    <property type="molecule type" value="Genomic_DNA"/>
</dbReference>
<gene>
    <name evidence="1" type="ORF">FVEG_16666</name>
</gene>
<keyword evidence="2" id="KW-1185">Reference proteome</keyword>
<dbReference type="Proteomes" id="UP000009096">
    <property type="component" value="Chromosome 1"/>
</dbReference>
<organism evidence="1 2">
    <name type="scientific">Gibberella moniliformis (strain M3125 / FGSC 7600)</name>
    <name type="common">Maize ear and stalk rot fungus</name>
    <name type="synonym">Fusarium verticillioides</name>
    <dbReference type="NCBI Taxonomy" id="334819"/>
    <lineage>
        <taxon>Eukaryota</taxon>
        <taxon>Fungi</taxon>
        <taxon>Dikarya</taxon>
        <taxon>Ascomycota</taxon>
        <taxon>Pezizomycotina</taxon>
        <taxon>Sordariomycetes</taxon>
        <taxon>Hypocreomycetidae</taxon>
        <taxon>Hypocreales</taxon>
        <taxon>Nectriaceae</taxon>
        <taxon>Fusarium</taxon>
        <taxon>Fusarium fujikuroi species complex</taxon>
    </lineage>
</organism>
<dbReference type="VEuPathDB" id="FungiDB:FVEG_16666"/>
<sequence length="178" mass="19984">MVPPASALMPTGYMPIDTVADARAVVTQCINGDLQLVTHDPDIREAAPFLWQNAVFVFEVMGQVSGPPAFFEEFEPRFSITDIPIDTRSNLRLKSITVVVNGRRYCVLVTCNSQNMANSNLQPRQENHRGHPDSQMLWPSELKLSEIHKPLETYTATLEATLQDMRGSKSGMKTTRRH</sequence>
<evidence type="ECO:0000313" key="1">
    <source>
        <dbReference type="EMBL" id="EWG50636.1"/>
    </source>
</evidence>
<dbReference type="EMBL" id="DS022254">
    <property type="protein sequence ID" value="EWG50636.1"/>
    <property type="molecule type" value="Genomic_DNA"/>
</dbReference>
<name>W7MIC7_GIBM7</name>
<dbReference type="RefSeq" id="XP_018756827.1">
    <property type="nucleotide sequence ID" value="XM_018905909.1"/>
</dbReference>